<keyword evidence="2" id="KW-1185">Reference proteome</keyword>
<dbReference type="Pfam" id="PF14352">
    <property type="entry name" value="DUF4402"/>
    <property type="match status" value="1"/>
</dbReference>
<reference evidence="1 2" key="1">
    <citation type="submission" date="2015-10" db="EMBL/GenBank/DDBJ databases">
        <title>Draft genome sequence of Novosphingobium fuchskuhlense DSM 25065 isolated from a surface water sample of the southwest basin of Lake Grosse Fuchskuhle.</title>
        <authorList>
            <person name="Ruckert C."/>
            <person name="Winkler A."/>
            <person name="Glaeser J."/>
            <person name="Grossart H.-P."/>
            <person name="Kalinowski J."/>
            <person name="Glaeser S."/>
        </authorList>
    </citation>
    <scope>NUCLEOTIDE SEQUENCE [LARGE SCALE GENOMIC DNA]</scope>
    <source>
        <strain evidence="1 2">FNE08-7</strain>
    </source>
</reference>
<dbReference type="AlphaFoldDB" id="A0A117UVZ3"/>
<organism evidence="1 2">
    <name type="scientific">Novosphingobium fuchskuhlense</name>
    <dbReference type="NCBI Taxonomy" id="1117702"/>
    <lineage>
        <taxon>Bacteria</taxon>
        <taxon>Pseudomonadati</taxon>
        <taxon>Pseudomonadota</taxon>
        <taxon>Alphaproteobacteria</taxon>
        <taxon>Sphingomonadales</taxon>
        <taxon>Sphingomonadaceae</taxon>
        <taxon>Novosphingobium</taxon>
    </lineage>
</organism>
<protein>
    <recommendedName>
        <fullName evidence="3">DUF4402 domain-containing protein</fullName>
    </recommendedName>
</protein>
<name>A0A117UVZ3_9SPHN</name>
<evidence type="ECO:0000313" key="2">
    <source>
        <dbReference type="Proteomes" id="UP000058012"/>
    </source>
</evidence>
<evidence type="ECO:0008006" key="3">
    <source>
        <dbReference type="Google" id="ProtNLM"/>
    </source>
</evidence>
<evidence type="ECO:0000313" key="1">
    <source>
        <dbReference type="EMBL" id="KUR71865.1"/>
    </source>
</evidence>
<proteinExistence type="predicted"/>
<dbReference type="InterPro" id="IPR025514">
    <property type="entry name" value="DUF4402"/>
</dbReference>
<sequence length="201" mass="19377">MRTPEVGALMDNRFTSSKTGTLRGAQQSGALDVKKIILASTIAALGVLATATPAFAGSGNQSTANGTATATIVAPIVLTHPAAASLNFGRFTTGTGGTVTITAAGAGSVGSDVTFVPGSATSADQFTVAGDASRSFSITTTGGNVTSGSTNLAFTTSPSAATAALGTTGTASFTVGGTLTVTGTAPAGSYTGTYSATVTYN</sequence>
<comment type="caution">
    <text evidence="1">The sequence shown here is derived from an EMBL/GenBank/DDBJ whole genome shotgun (WGS) entry which is preliminary data.</text>
</comment>
<accession>A0A117UVZ3</accession>
<gene>
    <name evidence="1" type="ORF">AQZ52_08145</name>
</gene>
<dbReference type="STRING" id="1117702.AQZ52_08145"/>
<dbReference type="EMBL" id="LLZS01000006">
    <property type="protein sequence ID" value="KUR71865.1"/>
    <property type="molecule type" value="Genomic_DNA"/>
</dbReference>
<dbReference type="Proteomes" id="UP000058012">
    <property type="component" value="Unassembled WGS sequence"/>
</dbReference>